<dbReference type="Pfam" id="PF13391">
    <property type="entry name" value="HNH_2"/>
    <property type="match status" value="1"/>
</dbReference>
<dbReference type="InterPro" id="IPR003615">
    <property type="entry name" value="HNH_nuc"/>
</dbReference>
<dbReference type="KEGG" id="erz:ER308_10350"/>
<dbReference type="OrthoDB" id="4464809at2"/>
<evidence type="ECO:0000313" key="3">
    <source>
        <dbReference type="Proteomes" id="UP000291469"/>
    </source>
</evidence>
<evidence type="ECO:0000259" key="1">
    <source>
        <dbReference type="Pfam" id="PF13391"/>
    </source>
</evidence>
<dbReference type="EMBL" id="CP036402">
    <property type="protein sequence ID" value="QBI19920.1"/>
    <property type="molecule type" value="Genomic_DNA"/>
</dbReference>
<feature type="domain" description="HNH nuclease" evidence="1">
    <location>
        <begin position="193"/>
        <end position="242"/>
    </location>
</feature>
<dbReference type="Proteomes" id="UP000291469">
    <property type="component" value="Chromosome"/>
</dbReference>
<evidence type="ECO:0000313" key="2">
    <source>
        <dbReference type="EMBL" id="QBI19920.1"/>
    </source>
</evidence>
<reference evidence="2 3" key="1">
    <citation type="submission" date="2019-01" db="EMBL/GenBank/DDBJ databases">
        <title>Egibacter rhizosphaerae EGI 80759T.</title>
        <authorList>
            <person name="Chen D.-D."/>
            <person name="Tian Y."/>
            <person name="Jiao J.-Y."/>
            <person name="Zhang X.-T."/>
            <person name="Zhang Y.-G."/>
            <person name="Zhang Y."/>
            <person name="Xiao M."/>
            <person name="Shu W.-S."/>
            <person name="Li W.-J."/>
        </authorList>
    </citation>
    <scope>NUCLEOTIDE SEQUENCE [LARGE SCALE GENOMIC DNA]</scope>
    <source>
        <strain evidence="2 3">EGI 80759</strain>
    </source>
</reference>
<dbReference type="RefSeq" id="WP_131154917.1">
    <property type="nucleotide sequence ID" value="NZ_CP036402.1"/>
</dbReference>
<dbReference type="AlphaFoldDB" id="A0A411YFB6"/>
<name>A0A411YFB6_9ACTN</name>
<proteinExistence type="predicted"/>
<keyword evidence="3" id="KW-1185">Reference proteome</keyword>
<gene>
    <name evidence="2" type="ORF">ER308_10350</name>
</gene>
<accession>A0A411YFB6</accession>
<organism evidence="2 3">
    <name type="scientific">Egibacter rhizosphaerae</name>
    <dbReference type="NCBI Taxonomy" id="1670831"/>
    <lineage>
        <taxon>Bacteria</taxon>
        <taxon>Bacillati</taxon>
        <taxon>Actinomycetota</taxon>
        <taxon>Nitriliruptoria</taxon>
        <taxon>Egibacterales</taxon>
        <taxon>Egibacteraceae</taxon>
        <taxon>Egibacter</taxon>
    </lineage>
</organism>
<protein>
    <recommendedName>
        <fullName evidence="1">HNH nuclease domain-containing protein</fullName>
    </recommendedName>
</protein>
<sequence length="307" mass="34915">MVDETREHGVRQAAFARLDQLIAQHPDAVPAARLLEGFEWQGRRFTLMGQGPGIWKPRGLDAALSILTAPPKPGEPPPYDDDWLDETQLRYAYRGTDPSMWQNAALRLAYEHQLPIVYLYGVAKSRYLPVYPAFVGRDRPAELAVDVVFQAGDEDRGVAMEIDGRAYVTRPTRQRLHQHGFRVRVLEAYRRRCAMCALRRGPLLDAAHIVPHSEPEGLAVTANGLSLCKLHHAAYDQWLLGVRPGDLRIEVTRDVLDEIDGPMLRHGLQDLDGESLRVLPRRPVDRPSDERLAWRHERFRQHGGPMR</sequence>